<dbReference type="Gene3D" id="3.40.50.300">
    <property type="entry name" value="P-loop containing nucleotide triphosphate hydrolases"/>
    <property type="match status" value="1"/>
</dbReference>
<dbReference type="SUPFAM" id="SSF52540">
    <property type="entry name" value="P-loop containing nucleoside triphosphate hydrolases"/>
    <property type="match status" value="1"/>
</dbReference>
<dbReference type="InterPro" id="IPR009000">
    <property type="entry name" value="Transl_B-barrel_sf"/>
</dbReference>
<evidence type="ECO:0000313" key="8">
    <source>
        <dbReference type="Proteomes" id="UP000177797"/>
    </source>
</evidence>
<evidence type="ECO:0000259" key="6">
    <source>
        <dbReference type="PROSITE" id="PS51722"/>
    </source>
</evidence>
<dbReference type="PANTHER" id="PTHR43381">
    <property type="entry name" value="TRANSLATION INITIATION FACTOR IF-2-RELATED"/>
    <property type="match status" value="1"/>
</dbReference>
<dbReference type="AlphaFoldDB" id="A0A1G2NF89"/>
<name>A0A1G2NF89_9BACT</name>
<dbReference type="InterPro" id="IPR005225">
    <property type="entry name" value="Small_GTP-bd"/>
</dbReference>
<keyword evidence="3" id="KW-0547">Nucleotide-binding</keyword>
<evidence type="ECO:0000256" key="4">
    <source>
        <dbReference type="ARBA" id="ARBA00022917"/>
    </source>
</evidence>
<dbReference type="Gene3D" id="3.40.50.10050">
    <property type="entry name" value="Translation initiation factor IF- 2, domain 3"/>
    <property type="match status" value="1"/>
</dbReference>
<keyword evidence="5" id="KW-0342">GTP-binding</keyword>
<proteinExistence type="inferred from homology"/>
<dbReference type="GO" id="GO:0003924">
    <property type="term" value="F:GTPase activity"/>
    <property type="evidence" value="ECO:0007669"/>
    <property type="project" value="InterPro"/>
</dbReference>
<dbReference type="GO" id="GO:0003743">
    <property type="term" value="F:translation initiation factor activity"/>
    <property type="evidence" value="ECO:0007669"/>
    <property type="project" value="UniProtKB-KW"/>
</dbReference>
<sequence length="517" mass="55241">MEIVIRLFFMPNSKTTEKQNEVRQPVVAVVGHVDHGKSTLLDYIRKTNVAEKEAGGITQRIGAYEVLHKTADGKERQISFIDTPGHEAFGSSRSCASGVADVAILVVAADEGAKPQTIESIKILQKCKTPFVVAFTKTDKPNADVEHAKASLAEHELYVEGYGGSIPSASVSAKTGNGVSELLDLVLLLADMNDAPRDSGRLAEGVVIEAERSSAKGICATLVIKNGVLRKGNAILADNALSTLRTVEDFAGKPLAEAGCGRIARAYGWSALPHSGAPFRAYVNKKEAEKALEENAARAVVPSSKTEKVPERVGVHTVIPLIIKADNAGSIEAIRHEIEKLKTEKTEIKIVCAGLGNIGEGDVKIADSVAGALVVGFNVGTDAGAKKSSKATGGADIHLFDIIYRLSDFLAELVKERTPKEKREEITGQARIVKLFSEEKNTQVVGGKVLEGMLALGDEFIIVRRSERIGTGRVKELQRFKEKAREAAAGTEFGALTTSTFPLAVSDTIEVVKIVEV</sequence>
<evidence type="ECO:0000256" key="5">
    <source>
        <dbReference type="ARBA" id="ARBA00023134"/>
    </source>
</evidence>
<dbReference type="InterPro" id="IPR036925">
    <property type="entry name" value="TIF_IF2_dom3_sf"/>
</dbReference>
<dbReference type="NCBIfam" id="TIGR00231">
    <property type="entry name" value="small_GTP"/>
    <property type="match status" value="1"/>
</dbReference>
<dbReference type="PRINTS" id="PR00315">
    <property type="entry name" value="ELONGATNFCT"/>
</dbReference>
<feature type="domain" description="Tr-type G" evidence="6">
    <location>
        <begin position="22"/>
        <end position="197"/>
    </location>
</feature>
<dbReference type="SUPFAM" id="SSF52156">
    <property type="entry name" value="Initiation factor IF2/eIF5b, domain 3"/>
    <property type="match status" value="1"/>
</dbReference>
<dbReference type="FunFam" id="3.40.50.10050:FF:000001">
    <property type="entry name" value="Translation initiation factor IF-2"/>
    <property type="match status" value="1"/>
</dbReference>
<dbReference type="Pfam" id="PF11987">
    <property type="entry name" value="IF-2"/>
    <property type="match status" value="1"/>
</dbReference>
<keyword evidence="2" id="KW-0396">Initiation factor</keyword>
<reference evidence="7 8" key="1">
    <citation type="journal article" date="2016" name="Nat. Commun.">
        <title>Thousands of microbial genomes shed light on interconnected biogeochemical processes in an aquifer system.</title>
        <authorList>
            <person name="Anantharaman K."/>
            <person name="Brown C.T."/>
            <person name="Hug L.A."/>
            <person name="Sharon I."/>
            <person name="Castelle C.J."/>
            <person name="Probst A.J."/>
            <person name="Thomas B.C."/>
            <person name="Singh A."/>
            <person name="Wilkins M.J."/>
            <person name="Karaoz U."/>
            <person name="Brodie E.L."/>
            <person name="Williams K.H."/>
            <person name="Hubbard S.S."/>
            <person name="Banfield J.F."/>
        </authorList>
    </citation>
    <scope>NUCLEOTIDE SEQUENCE [LARGE SCALE GENOMIC DNA]</scope>
</reference>
<accession>A0A1G2NF89</accession>
<evidence type="ECO:0000256" key="2">
    <source>
        <dbReference type="ARBA" id="ARBA00022540"/>
    </source>
</evidence>
<gene>
    <name evidence="7" type="ORF">A2938_02315</name>
</gene>
<dbReference type="InterPro" id="IPR053905">
    <property type="entry name" value="EF-G-like_DII"/>
</dbReference>
<dbReference type="Pfam" id="PF22042">
    <property type="entry name" value="EF-G_D2"/>
    <property type="match status" value="1"/>
</dbReference>
<dbReference type="Pfam" id="PF00009">
    <property type="entry name" value="GTP_EFTU"/>
    <property type="match status" value="1"/>
</dbReference>
<dbReference type="PROSITE" id="PS51722">
    <property type="entry name" value="G_TR_2"/>
    <property type="match status" value="1"/>
</dbReference>
<dbReference type="PANTHER" id="PTHR43381:SF4">
    <property type="entry name" value="EUKARYOTIC TRANSLATION INITIATION FACTOR 5B"/>
    <property type="match status" value="1"/>
</dbReference>
<organism evidence="7 8">
    <name type="scientific">Candidatus Taylorbacteria bacterium RIFCSPLOWO2_01_FULL_48_100</name>
    <dbReference type="NCBI Taxonomy" id="1802322"/>
    <lineage>
        <taxon>Bacteria</taxon>
        <taxon>Candidatus Tayloriibacteriota</taxon>
    </lineage>
</organism>
<dbReference type="Proteomes" id="UP000177797">
    <property type="component" value="Unassembled WGS sequence"/>
</dbReference>
<comment type="similarity">
    <text evidence="1">Belongs to the TRAFAC class translation factor GTPase superfamily. Classic translation factor GTPase family. IF-2 subfamily.</text>
</comment>
<dbReference type="InterPro" id="IPR015760">
    <property type="entry name" value="TIF_IF2"/>
</dbReference>
<protein>
    <recommendedName>
        <fullName evidence="6">Tr-type G domain-containing protein</fullName>
    </recommendedName>
</protein>
<dbReference type="GO" id="GO:0005525">
    <property type="term" value="F:GTP binding"/>
    <property type="evidence" value="ECO:0007669"/>
    <property type="project" value="UniProtKB-KW"/>
</dbReference>
<dbReference type="CDD" id="cd01887">
    <property type="entry name" value="IF2_eIF5B"/>
    <property type="match status" value="1"/>
</dbReference>
<evidence type="ECO:0000256" key="1">
    <source>
        <dbReference type="ARBA" id="ARBA00007733"/>
    </source>
</evidence>
<dbReference type="FunFam" id="3.40.50.300:FF:000019">
    <property type="entry name" value="Translation initiation factor IF-2"/>
    <property type="match status" value="1"/>
</dbReference>
<comment type="caution">
    <text evidence="7">The sequence shown here is derived from an EMBL/GenBank/DDBJ whole genome shotgun (WGS) entry which is preliminary data.</text>
</comment>
<dbReference type="InterPro" id="IPR027417">
    <property type="entry name" value="P-loop_NTPase"/>
</dbReference>
<evidence type="ECO:0000256" key="3">
    <source>
        <dbReference type="ARBA" id="ARBA00022741"/>
    </source>
</evidence>
<evidence type="ECO:0000313" key="7">
    <source>
        <dbReference type="EMBL" id="OHA34726.1"/>
    </source>
</evidence>
<dbReference type="EMBL" id="MHSA01000009">
    <property type="protein sequence ID" value="OHA34726.1"/>
    <property type="molecule type" value="Genomic_DNA"/>
</dbReference>
<dbReference type="SUPFAM" id="SSF50447">
    <property type="entry name" value="Translation proteins"/>
    <property type="match status" value="2"/>
</dbReference>
<dbReference type="InterPro" id="IPR000795">
    <property type="entry name" value="T_Tr_GTP-bd_dom"/>
</dbReference>
<dbReference type="Gene3D" id="2.40.30.10">
    <property type="entry name" value="Translation factors"/>
    <property type="match status" value="2"/>
</dbReference>
<keyword evidence="4" id="KW-0648">Protein biosynthesis</keyword>
<dbReference type="GO" id="GO:0005737">
    <property type="term" value="C:cytoplasm"/>
    <property type="evidence" value="ECO:0007669"/>
    <property type="project" value="TreeGrafter"/>
</dbReference>
<dbReference type="InterPro" id="IPR023115">
    <property type="entry name" value="TIF_IF2_dom3"/>
</dbReference>